<evidence type="ECO:0000313" key="4">
    <source>
        <dbReference type="EMBL" id="CAG4642427.1"/>
    </source>
</evidence>
<gene>
    <name evidence="4" type="primary">EOG090X0439</name>
</gene>
<keyword evidence="2" id="KW-1133">Transmembrane helix</keyword>
<dbReference type="GO" id="GO:0005794">
    <property type="term" value="C:Golgi apparatus"/>
    <property type="evidence" value="ECO:0007669"/>
    <property type="project" value="TreeGrafter"/>
</dbReference>
<dbReference type="SUPFAM" id="SSF48452">
    <property type="entry name" value="TPR-like"/>
    <property type="match status" value="1"/>
</dbReference>
<keyword evidence="2" id="KW-0472">Membrane</keyword>
<feature type="repeat" description="TPR" evidence="1">
    <location>
        <begin position="361"/>
        <end position="394"/>
    </location>
</feature>
<dbReference type="EMBL" id="OC985772">
    <property type="protein sequence ID" value="CAG4642427.1"/>
    <property type="molecule type" value="Genomic_DNA"/>
</dbReference>
<dbReference type="SMART" id="SM00028">
    <property type="entry name" value="TPR"/>
    <property type="match status" value="2"/>
</dbReference>
<dbReference type="GO" id="GO:0030008">
    <property type="term" value="C:TRAPP complex"/>
    <property type="evidence" value="ECO:0007669"/>
    <property type="project" value="TreeGrafter"/>
</dbReference>
<dbReference type="InterPro" id="IPR019734">
    <property type="entry name" value="TPR_rpt"/>
</dbReference>
<keyword evidence="2" id="KW-0812">Transmembrane</keyword>
<dbReference type="InterPro" id="IPR011990">
    <property type="entry name" value="TPR-like_helical_dom_sf"/>
</dbReference>
<proteinExistence type="predicted"/>
<sequence length="477" mass="53479">MKNSTWIVLACVFTVCLAVYPNKEYFDGSALDIPEEDPFLGFGIGLLGVFGFLIIIVSDNVRRYNIITPNNDVTHNFFQNSATSLMIPKLSDCNELADPIQGLLRHFDGEGAAANRRPLTADLVSQDDNGIRDLIKAGCWRAAINLCGRLITSYGQGYGKTTQPMKHTPHSLQLWFTRLALLVKTQLAEVAAIEIKAFRNLDSPDLYYEFYPEFDGQKKGTMVPFSFRLLAAEIPAHNNELNESQDKLCQLLATVRKIIKRIDQFLKADVSAKDRLEAVQLWSQREVRVMNSLMNCALMKKDFHNAVSLLQQQLLRPDAAKAELYSTIGRVYLQLGDVQRGQQAFNSAAKLRNKSLPKDIVASLIDAGLVAVAQNAFAEAHNYYQQALHLEPNNALLVNNTAVCLLYMGRMQESMLLLEENLGTKPDAMINNPTVLNVCTLYELESSLTTQRKLGMLRLASQWRNDNLNDKSFKLPS</sequence>
<feature type="transmembrane region" description="Helical" evidence="2">
    <location>
        <begin position="38"/>
        <end position="57"/>
    </location>
</feature>
<dbReference type="AlphaFoldDB" id="A0A9N6ZF93"/>
<name>A0A9N6ZF93_9CRUS</name>
<dbReference type="PANTHER" id="PTHR21581:SF6">
    <property type="entry name" value="TRAFFICKING PROTEIN PARTICLE COMPLEX SUBUNIT 12"/>
    <property type="match status" value="1"/>
</dbReference>
<reference evidence="4" key="1">
    <citation type="submission" date="2021-04" db="EMBL/GenBank/DDBJ databases">
        <authorList>
            <person name="Cornetti L."/>
        </authorList>
    </citation>
    <scope>NUCLEOTIDE SEQUENCE</scope>
</reference>
<dbReference type="PROSITE" id="PS50005">
    <property type="entry name" value="TPR"/>
    <property type="match status" value="2"/>
</dbReference>
<feature type="signal peptide" evidence="3">
    <location>
        <begin position="1"/>
        <end position="18"/>
    </location>
</feature>
<organism evidence="4">
    <name type="scientific">Evadne anonyx</name>
    <dbReference type="NCBI Taxonomy" id="141404"/>
    <lineage>
        <taxon>Eukaryota</taxon>
        <taxon>Metazoa</taxon>
        <taxon>Ecdysozoa</taxon>
        <taxon>Arthropoda</taxon>
        <taxon>Crustacea</taxon>
        <taxon>Branchiopoda</taxon>
        <taxon>Diplostraca</taxon>
        <taxon>Cladocera</taxon>
        <taxon>Onychopoda</taxon>
        <taxon>Podonidae</taxon>
        <taxon>Evadne</taxon>
    </lineage>
</organism>
<dbReference type="Gene3D" id="1.25.40.10">
    <property type="entry name" value="Tetratricopeptide repeat domain"/>
    <property type="match status" value="2"/>
</dbReference>
<evidence type="ECO:0000256" key="1">
    <source>
        <dbReference type="PROSITE-ProRule" id="PRU00339"/>
    </source>
</evidence>
<keyword evidence="3" id="KW-0732">Signal</keyword>
<feature type="chain" id="PRO_5040511578" evidence="3">
    <location>
        <begin position="19"/>
        <end position="477"/>
    </location>
</feature>
<evidence type="ECO:0000256" key="2">
    <source>
        <dbReference type="SAM" id="Phobius"/>
    </source>
</evidence>
<protein>
    <submittedName>
        <fullName evidence="4">EOG090X0439</fullName>
    </submittedName>
</protein>
<feature type="repeat" description="TPR" evidence="1">
    <location>
        <begin position="322"/>
        <end position="355"/>
    </location>
</feature>
<keyword evidence="1" id="KW-0802">TPR repeat</keyword>
<evidence type="ECO:0000256" key="3">
    <source>
        <dbReference type="SAM" id="SignalP"/>
    </source>
</evidence>
<dbReference type="PANTHER" id="PTHR21581">
    <property type="entry name" value="D-ALANYL-D-ALANINE CARBOXYPEPTIDASE"/>
    <property type="match status" value="1"/>
</dbReference>
<accession>A0A9N6ZF93</accession>